<sequence>MYSSSYEDGVDIGVFRWLFILFAVVFYPLLVSIYTFFPPLIGIAGLIIIYNIDKNIIYAISGVLYLVHIDLSLTLPFLLSVFSIVLIHTLVYPSARLMIRCRVCLAIFLIMVIDIFYYANLFLYDFILNSKTIVADSMLWFYIFVDVIVGLLL</sequence>
<keyword evidence="1" id="KW-0812">Transmembrane</keyword>
<feature type="transmembrane region" description="Helical" evidence="1">
    <location>
        <begin position="44"/>
        <end position="67"/>
    </location>
</feature>
<dbReference type="AlphaFoldDB" id="A0A1W1CP08"/>
<feature type="transmembrane region" description="Helical" evidence="1">
    <location>
        <begin position="103"/>
        <end position="127"/>
    </location>
</feature>
<name>A0A1W1CP08_9ZZZZ</name>
<proteinExistence type="predicted"/>
<keyword evidence="1" id="KW-0472">Membrane</keyword>
<feature type="transmembrane region" description="Helical" evidence="1">
    <location>
        <begin position="14"/>
        <end position="37"/>
    </location>
</feature>
<gene>
    <name evidence="2" type="ORF">MNB_SV-12-562</name>
</gene>
<dbReference type="EMBL" id="FPHE01000161">
    <property type="protein sequence ID" value="SFV67546.1"/>
    <property type="molecule type" value="Genomic_DNA"/>
</dbReference>
<protein>
    <submittedName>
        <fullName evidence="2">Uncharacterized protein</fullName>
    </submittedName>
</protein>
<organism evidence="2">
    <name type="scientific">hydrothermal vent metagenome</name>
    <dbReference type="NCBI Taxonomy" id="652676"/>
    <lineage>
        <taxon>unclassified sequences</taxon>
        <taxon>metagenomes</taxon>
        <taxon>ecological metagenomes</taxon>
    </lineage>
</organism>
<feature type="transmembrane region" description="Helical" evidence="1">
    <location>
        <begin position="133"/>
        <end position="152"/>
    </location>
</feature>
<evidence type="ECO:0000313" key="2">
    <source>
        <dbReference type="EMBL" id="SFV67546.1"/>
    </source>
</evidence>
<keyword evidence="1" id="KW-1133">Transmembrane helix</keyword>
<reference evidence="2" key="1">
    <citation type="submission" date="2016-10" db="EMBL/GenBank/DDBJ databases">
        <authorList>
            <person name="de Groot N.N."/>
        </authorList>
    </citation>
    <scope>NUCLEOTIDE SEQUENCE</scope>
</reference>
<feature type="transmembrane region" description="Helical" evidence="1">
    <location>
        <begin position="73"/>
        <end position="91"/>
    </location>
</feature>
<evidence type="ECO:0000256" key="1">
    <source>
        <dbReference type="SAM" id="Phobius"/>
    </source>
</evidence>
<accession>A0A1W1CP08</accession>